<dbReference type="EMBL" id="FUXZ01000015">
    <property type="protein sequence ID" value="SKA71063.1"/>
    <property type="molecule type" value="Genomic_DNA"/>
</dbReference>
<gene>
    <name evidence="5" type="ORF">SAMN02745111_02150</name>
</gene>
<evidence type="ECO:0000256" key="2">
    <source>
        <dbReference type="ARBA" id="ARBA00022679"/>
    </source>
</evidence>
<keyword evidence="3" id="KW-0949">S-adenosyl-L-methionine</keyword>
<keyword evidence="6" id="KW-1185">Reference proteome</keyword>
<dbReference type="Proteomes" id="UP000190814">
    <property type="component" value="Unassembled WGS sequence"/>
</dbReference>
<dbReference type="InterPro" id="IPR025714">
    <property type="entry name" value="Methyltranfer_dom"/>
</dbReference>
<dbReference type="SUPFAM" id="SSF53335">
    <property type="entry name" value="S-adenosyl-L-methionine-dependent methyltransferases"/>
    <property type="match status" value="1"/>
</dbReference>
<dbReference type="Gene3D" id="3.40.50.150">
    <property type="entry name" value="Vaccinia Virus protein VP39"/>
    <property type="match status" value="1"/>
</dbReference>
<evidence type="ECO:0000259" key="4">
    <source>
        <dbReference type="Pfam" id="PF13847"/>
    </source>
</evidence>
<feature type="domain" description="Methyltransferase" evidence="4">
    <location>
        <begin position="43"/>
        <end position="164"/>
    </location>
</feature>
<keyword evidence="2 5" id="KW-0808">Transferase</keyword>
<dbReference type="PANTHER" id="PTHR43464">
    <property type="entry name" value="METHYLTRANSFERASE"/>
    <property type="match status" value="1"/>
</dbReference>
<dbReference type="AlphaFoldDB" id="A0A1T4W1E5"/>
<keyword evidence="1 5" id="KW-0489">Methyltransferase</keyword>
<sequence length="251" mass="28755">MAKQNIFDNEIFFEGYKTIRDKEGNANDLFEIPALFSLLPDLKGKSVLDLGCGFGEHCVEFINKGASRVVGIDISEKMLGVARKENPHSAISYMLLPIEDIEKVEGKFDVVISSLALHYVEDFEGVVKKIHDKLNVDGYFIFSQENPINTTYSGEIPRWTKDENGKKLYVNLANYAREGERESEWFIEGIKKYHRMFSTIVNTLSENGFIIEKMIEPIPTDEILKRFPDQDDLFHKPDFLLVKSKRGCMIS</sequence>
<accession>A0A1T4W1E5</accession>
<dbReference type="Pfam" id="PF13847">
    <property type="entry name" value="Methyltransf_31"/>
    <property type="match status" value="1"/>
</dbReference>
<organism evidence="5 6">
    <name type="scientific">Eubacterium uniforme</name>
    <dbReference type="NCBI Taxonomy" id="39495"/>
    <lineage>
        <taxon>Bacteria</taxon>
        <taxon>Bacillati</taxon>
        <taxon>Bacillota</taxon>
        <taxon>Clostridia</taxon>
        <taxon>Eubacteriales</taxon>
        <taxon>Eubacteriaceae</taxon>
        <taxon>Eubacterium</taxon>
    </lineage>
</organism>
<reference evidence="5 6" key="1">
    <citation type="submission" date="2017-02" db="EMBL/GenBank/DDBJ databases">
        <authorList>
            <person name="Peterson S.W."/>
        </authorList>
    </citation>
    <scope>NUCLEOTIDE SEQUENCE [LARGE SCALE GENOMIC DNA]</scope>
    <source>
        <strain evidence="5 6">ATCC 35992</strain>
    </source>
</reference>
<proteinExistence type="predicted"/>
<dbReference type="PANTHER" id="PTHR43464:SF19">
    <property type="entry name" value="UBIQUINONE BIOSYNTHESIS O-METHYLTRANSFERASE, MITOCHONDRIAL"/>
    <property type="match status" value="1"/>
</dbReference>
<dbReference type="GO" id="GO:0032259">
    <property type="term" value="P:methylation"/>
    <property type="evidence" value="ECO:0007669"/>
    <property type="project" value="UniProtKB-KW"/>
</dbReference>
<dbReference type="OrthoDB" id="9791837at2"/>
<dbReference type="InterPro" id="IPR029063">
    <property type="entry name" value="SAM-dependent_MTases_sf"/>
</dbReference>
<name>A0A1T4W1E5_9FIRM</name>
<dbReference type="GO" id="GO:0008168">
    <property type="term" value="F:methyltransferase activity"/>
    <property type="evidence" value="ECO:0007669"/>
    <property type="project" value="UniProtKB-KW"/>
</dbReference>
<dbReference type="CDD" id="cd02440">
    <property type="entry name" value="AdoMet_MTases"/>
    <property type="match status" value="1"/>
</dbReference>
<protein>
    <submittedName>
        <fullName evidence="5">Methyltransferase domain-containing protein</fullName>
    </submittedName>
</protein>
<evidence type="ECO:0000256" key="3">
    <source>
        <dbReference type="ARBA" id="ARBA00022691"/>
    </source>
</evidence>
<evidence type="ECO:0000313" key="6">
    <source>
        <dbReference type="Proteomes" id="UP000190814"/>
    </source>
</evidence>
<dbReference type="RefSeq" id="WP_078766977.1">
    <property type="nucleotide sequence ID" value="NZ_FUXZ01000015.1"/>
</dbReference>
<evidence type="ECO:0000256" key="1">
    <source>
        <dbReference type="ARBA" id="ARBA00022603"/>
    </source>
</evidence>
<dbReference type="STRING" id="39495.SAMN02745111_02150"/>
<evidence type="ECO:0000313" key="5">
    <source>
        <dbReference type="EMBL" id="SKA71063.1"/>
    </source>
</evidence>